<feature type="active site" description="Charge relay system" evidence="2">
    <location>
        <position position="209"/>
    </location>
</feature>
<dbReference type="InterPro" id="IPR012020">
    <property type="entry name" value="ABHD4"/>
</dbReference>
<evidence type="ECO:0000313" key="5">
    <source>
        <dbReference type="EMBL" id="MBY07784.1"/>
    </source>
</evidence>
<keyword evidence="3" id="KW-0812">Transmembrane</keyword>
<sequence length="406" mass="44880">MAAEYSLDLSSHWIVESATLFYYSNPRVALFLSLGVAFLLYYLTTVTRKPTLVAKENGKFQRFLLENCPTLHERYWPTPWCLSTHMMTAAANFMRSRVPKLPYQREIVELSDGGVVSLDWLDGGSGHQPIAFFMPGLTGCSQAEYIRSIVPVAARLGCRCVVFNNRGRGGLGLRTPKMYCALSTGDLREVLEHVKRKYPESPIIATGISLGGMIMGHYLCETKDQALVSAVMLISTVYDVHRGTTSMETTGLNMILNRHLARSLCGVVEPHKHLFINGLNMDRVLQSRTIREFDEHFTSKLFGFGTAEKYYTDASLLGKLGSGVKVPTLCVAAADDMMAPADALPEAEAAESDYLALVVTSRGGHIGFMEGLLPQLPFFTERLYEQYVGALIGKLDGGKLALQIKE</sequence>
<evidence type="ECO:0000256" key="2">
    <source>
        <dbReference type="PIRSR" id="PIRSR005211-1"/>
    </source>
</evidence>
<dbReference type="AlphaFoldDB" id="A0A2R5LE30"/>
<dbReference type="InterPro" id="IPR000073">
    <property type="entry name" value="AB_hydrolase_1"/>
</dbReference>
<proteinExistence type="inferred from homology"/>
<dbReference type="GO" id="GO:0008126">
    <property type="term" value="F:acetylesterase activity"/>
    <property type="evidence" value="ECO:0007669"/>
    <property type="project" value="TreeGrafter"/>
</dbReference>
<dbReference type="GO" id="GO:0051792">
    <property type="term" value="P:medium-chain fatty acid biosynthetic process"/>
    <property type="evidence" value="ECO:0007669"/>
    <property type="project" value="TreeGrafter"/>
</dbReference>
<dbReference type="PANTHER" id="PTHR10794">
    <property type="entry name" value="ABHYDROLASE DOMAIN-CONTAINING PROTEIN"/>
    <property type="match status" value="1"/>
</dbReference>
<organism evidence="5">
    <name type="scientific">Ornithodoros turicata</name>
    <dbReference type="NCBI Taxonomy" id="34597"/>
    <lineage>
        <taxon>Eukaryota</taxon>
        <taxon>Metazoa</taxon>
        <taxon>Ecdysozoa</taxon>
        <taxon>Arthropoda</taxon>
        <taxon>Chelicerata</taxon>
        <taxon>Arachnida</taxon>
        <taxon>Acari</taxon>
        <taxon>Parasitiformes</taxon>
        <taxon>Ixodida</taxon>
        <taxon>Ixodoidea</taxon>
        <taxon>Argasidae</taxon>
        <taxon>Ornithodorinae</taxon>
        <taxon>Ornithodoros</taxon>
    </lineage>
</organism>
<evidence type="ECO:0000259" key="4">
    <source>
        <dbReference type="Pfam" id="PF00561"/>
    </source>
</evidence>
<feature type="active site" description="Charge relay system" evidence="2">
    <location>
        <position position="365"/>
    </location>
</feature>
<dbReference type="Gene3D" id="3.40.50.1820">
    <property type="entry name" value="alpha/beta hydrolase"/>
    <property type="match status" value="1"/>
</dbReference>
<dbReference type="GO" id="GO:0051793">
    <property type="term" value="P:medium-chain fatty acid catabolic process"/>
    <property type="evidence" value="ECO:0007669"/>
    <property type="project" value="TreeGrafter"/>
</dbReference>
<keyword evidence="3" id="KW-0472">Membrane</keyword>
<evidence type="ECO:0000256" key="1">
    <source>
        <dbReference type="ARBA" id="ARBA00010884"/>
    </source>
</evidence>
<protein>
    <submittedName>
        <fullName evidence="5">Putative alpha/beta hydrolase</fullName>
    </submittedName>
</protein>
<dbReference type="SUPFAM" id="SSF53474">
    <property type="entry name" value="alpha/beta-Hydrolases"/>
    <property type="match status" value="1"/>
</dbReference>
<dbReference type="EMBL" id="GGLE01003658">
    <property type="protein sequence ID" value="MBY07784.1"/>
    <property type="molecule type" value="Transcribed_RNA"/>
</dbReference>
<evidence type="ECO:0000256" key="3">
    <source>
        <dbReference type="SAM" id="Phobius"/>
    </source>
</evidence>
<comment type="similarity">
    <text evidence="1">Belongs to the AB hydrolase superfamily. AB hydrolase 4 family.</text>
</comment>
<dbReference type="InterPro" id="IPR029058">
    <property type="entry name" value="AB_hydrolase_fold"/>
</dbReference>
<reference evidence="5" key="1">
    <citation type="submission" date="2018-03" db="EMBL/GenBank/DDBJ databases">
        <title>The relapsing fever spirochete Borrelia turicatae persists in the highly oxidative environment of its soft-bodied tick vector.</title>
        <authorList>
            <person name="Bourret T.J."/>
            <person name="Boyle W.K."/>
            <person name="Valenzuela J.G."/>
            <person name="Oliveira F."/>
            <person name="Lopez J.E."/>
        </authorList>
    </citation>
    <scope>NUCLEOTIDE SEQUENCE</scope>
    <source>
        <strain evidence="5">Kansas strain/isolate</strain>
        <tissue evidence="5">Salivary glands</tissue>
    </source>
</reference>
<dbReference type="Pfam" id="PF00561">
    <property type="entry name" value="Abhydrolase_1"/>
    <property type="match status" value="1"/>
</dbReference>
<dbReference type="PIRSF" id="PIRSF005211">
    <property type="entry name" value="Ab_hydro_YheT"/>
    <property type="match status" value="1"/>
</dbReference>
<keyword evidence="3" id="KW-1133">Transmembrane helix</keyword>
<dbReference type="GO" id="GO:0047372">
    <property type="term" value="F:monoacylglycerol lipase activity"/>
    <property type="evidence" value="ECO:0007669"/>
    <property type="project" value="TreeGrafter"/>
</dbReference>
<feature type="domain" description="AB hydrolase-1" evidence="4">
    <location>
        <begin position="133"/>
        <end position="371"/>
    </location>
</feature>
<name>A0A2R5LE30_9ACAR</name>
<dbReference type="PANTHER" id="PTHR10794:SF63">
    <property type="entry name" value="ALPHA_BETA HYDROLASE 1, ISOFORM A"/>
    <property type="match status" value="1"/>
</dbReference>
<keyword evidence="5" id="KW-0378">Hydrolase</keyword>
<dbReference type="InterPro" id="IPR050960">
    <property type="entry name" value="AB_hydrolase_4_sf"/>
</dbReference>
<feature type="transmembrane region" description="Helical" evidence="3">
    <location>
        <begin position="20"/>
        <end position="43"/>
    </location>
</feature>
<accession>A0A2R5LE30</accession>
<feature type="active site" description="Charge relay system" evidence="2">
    <location>
        <position position="336"/>
    </location>
</feature>